<sequence length="106" mass="12454">MRINLDFAIEDPEKWLSLELSGINKTFEGEISQEECKVDLMPPESTSLEIEENYSHLFYVKSRSIRNLENYIRNQEPKDETIKPLAKRKIKPLENESQNIIEEAID</sequence>
<gene>
    <name evidence="1" type="ORF">O181_005126</name>
</gene>
<dbReference type="AlphaFoldDB" id="A0A9Q3BI98"/>
<dbReference type="Proteomes" id="UP000765509">
    <property type="component" value="Unassembled WGS sequence"/>
</dbReference>
<name>A0A9Q3BI98_9BASI</name>
<proteinExistence type="predicted"/>
<comment type="caution">
    <text evidence="1">The sequence shown here is derived from an EMBL/GenBank/DDBJ whole genome shotgun (WGS) entry which is preliminary data.</text>
</comment>
<dbReference type="EMBL" id="AVOT02001032">
    <property type="protein sequence ID" value="MBW0465411.1"/>
    <property type="molecule type" value="Genomic_DNA"/>
</dbReference>
<evidence type="ECO:0000313" key="2">
    <source>
        <dbReference type="Proteomes" id="UP000765509"/>
    </source>
</evidence>
<evidence type="ECO:0000313" key="1">
    <source>
        <dbReference type="EMBL" id="MBW0465411.1"/>
    </source>
</evidence>
<protein>
    <submittedName>
        <fullName evidence="1">Uncharacterized protein</fullName>
    </submittedName>
</protein>
<accession>A0A9Q3BI98</accession>
<reference evidence="1" key="1">
    <citation type="submission" date="2021-03" db="EMBL/GenBank/DDBJ databases">
        <title>Draft genome sequence of rust myrtle Austropuccinia psidii MF-1, a brazilian biotype.</title>
        <authorList>
            <person name="Quecine M.C."/>
            <person name="Pachon D.M.R."/>
            <person name="Bonatelli M.L."/>
            <person name="Correr F.H."/>
            <person name="Franceschini L.M."/>
            <person name="Leite T.F."/>
            <person name="Margarido G.R.A."/>
            <person name="Almeida C.A."/>
            <person name="Ferrarezi J.A."/>
            <person name="Labate C.A."/>
        </authorList>
    </citation>
    <scope>NUCLEOTIDE SEQUENCE</scope>
    <source>
        <strain evidence="1">MF-1</strain>
    </source>
</reference>
<keyword evidence="2" id="KW-1185">Reference proteome</keyword>
<organism evidence="1 2">
    <name type="scientific">Austropuccinia psidii MF-1</name>
    <dbReference type="NCBI Taxonomy" id="1389203"/>
    <lineage>
        <taxon>Eukaryota</taxon>
        <taxon>Fungi</taxon>
        <taxon>Dikarya</taxon>
        <taxon>Basidiomycota</taxon>
        <taxon>Pucciniomycotina</taxon>
        <taxon>Pucciniomycetes</taxon>
        <taxon>Pucciniales</taxon>
        <taxon>Sphaerophragmiaceae</taxon>
        <taxon>Austropuccinia</taxon>
    </lineage>
</organism>